<dbReference type="PANTHER" id="PTHR34193:SF22">
    <property type="entry name" value="DUF3741 DOMAIN-CONTAINING PROTEIN"/>
    <property type="match status" value="1"/>
</dbReference>
<dbReference type="RefSeq" id="XP_015934488.1">
    <property type="nucleotide sequence ID" value="XM_016079002.3"/>
</dbReference>
<dbReference type="Proteomes" id="UP000515211">
    <property type="component" value="Chromosome 8"/>
</dbReference>
<name>A0A6P4B184_ARADU</name>
<feature type="compositionally biased region" description="Low complexity" evidence="1">
    <location>
        <begin position="239"/>
        <end position="268"/>
    </location>
</feature>
<dbReference type="PANTHER" id="PTHR34193">
    <property type="entry name" value="OS11G0199801 PROTEIN"/>
    <property type="match status" value="1"/>
</dbReference>
<dbReference type="GeneID" id="107460617"/>
<dbReference type="KEGG" id="adu:107460617"/>
<feature type="region of interest" description="Disordered" evidence="1">
    <location>
        <begin position="194"/>
        <end position="293"/>
    </location>
</feature>
<accession>A0A6P4B184</accession>
<evidence type="ECO:0000313" key="2">
    <source>
        <dbReference type="Proteomes" id="UP000515211"/>
    </source>
</evidence>
<evidence type="ECO:0000313" key="3">
    <source>
        <dbReference type="RefSeq" id="XP_015934488.1"/>
    </source>
</evidence>
<dbReference type="AlphaFoldDB" id="A0A6P4B184"/>
<feature type="region of interest" description="Disordered" evidence="1">
    <location>
        <begin position="130"/>
        <end position="181"/>
    </location>
</feature>
<sequence>MKNKHLCFKQTLETQNRTTKKTEQERDIIMLDPRTHEPTNPFLLYNGNGTTTTHRSYNSSWDEVDSPPLWSTSPSRDHNRANHHHHHYRSMSPASRTQAIVRGQRELMEMVKNMPEFNYELSLKDLVEHHHRHNNNSEEPPTAAEDQGKTKSLKNGSGRGGGGGSRRVVRRSGSIDRGSGGFYLKMMIPSFTLGSKKKNKNKNKNNESLASANNSKVSPRPTTNNNNSDKEWWKKSDDSGSSSLNSGSSTKRSGSSSSSNSSCSTSNSRVRHEKSNGHRCWPCIPRRKRQTQK</sequence>
<feature type="compositionally biased region" description="Basic and acidic residues" evidence="1">
    <location>
        <begin position="228"/>
        <end position="238"/>
    </location>
</feature>
<keyword evidence="2" id="KW-1185">Reference proteome</keyword>
<organism evidence="2 3">
    <name type="scientific">Arachis duranensis</name>
    <name type="common">Wild peanut</name>
    <dbReference type="NCBI Taxonomy" id="130453"/>
    <lineage>
        <taxon>Eukaryota</taxon>
        <taxon>Viridiplantae</taxon>
        <taxon>Streptophyta</taxon>
        <taxon>Embryophyta</taxon>
        <taxon>Tracheophyta</taxon>
        <taxon>Spermatophyta</taxon>
        <taxon>Magnoliopsida</taxon>
        <taxon>eudicotyledons</taxon>
        <taxon>Gunneridae</taxon>
        <taxon>Pentapetalae</taxon>
        <taxon>rosids</taxon>
        <taxon>fabids</taxon>
        <taxon>Fabales</taxon>
        <taxon>Fabaceae</taxon>
        <taxon>Papilionoideae</taxon>
        <taxon>50 kb inversion clade</taxon>
        <taxon>dalbergioids sensu lato</taxon>
        <taxon>Dalbergieae</taxon>
        <taxon>Pterocarpus clade</taxon>
        <taxon>Arachis</taxon>
    </lineage>
</organism>
<dbReference type="OrthoDB" id="776574at2759"/>
<feature type="region of interest" description="Disordered" evidence="1">
    <location>
        <begin position="71"/>
        <end position="96"/>
    </location>
</feature>
<gene>
    <name evidence="3" type="primary">LOC107460617</name>
</gene>
<feature type="compositionally biased region" description="Low complexity" evidence="1">
    <location>
        <begin position="206"/>
        <end position="216"/>
    </location>
</feature>
<evidence type="ECO:0000256" key="1">
    <source>
        <dbReference type="SAM" id="MobiDB-lite"/>
    </source>
</evidence>
<reference evidence="2" key="1">
    <citation type="journal article" date="2016" name="Nat. Genet.">
        <title>The genome sequences of Arachis duranensis and Arachis ipaensis, the diploid ancestors of cultivated peanut.</title>
        <authorList>
            <person name="Bertioli D.J."/>
            <person name="Cannon S.B."/>
            <person name="Froenicke L."/>
            <person name="Huang G."/>
            <person name="Farmer A.D."/>
            <person name="Cannon E.K."/>
            <person name="Liu X."/>
            <person name="Gao D."/>
            <person name="Clevenger J."/>
            <person name="Dash S."/>
            <person name="Ren L."/>
            <person name="Moretzsohn M.C."/>
            <person name="Shirasawa K."/>
            <person name="Huang W."/>
            <person name="Vidigal B."/>
            <person name="Abernathy B."/>
            <person name="Chu Y."/>
            <person name="Niederhuth C.E."/>
            <person name="Umale P."/>
            <person name="Araujo A.C."/>
            <person name="Kozik A."/>
            <person name="Kim K.D."/>
            <person name="Burow M.D."/>
            <person name="Varshney R.K."/>
            <person name="Wang X."/>
            <person name="Zhang X."/>
            <person name="Barkley N."/>
            <person name="Guimaraes P.M."/>
            <person name="Isobe S."/>
            <person name="Guo B."/>
            <person name="Liao B."/>
            <person name="Stalker H.T."/>
            <person name="Schmitz R.J."/>
            <person name="Scheffler B.E."/>
            <person name="Leal-Bertioli S.C."/>
            <person name="Xun X."/>
            <person name="Jackson S.A."/>
            <person name="Michelmore R."/>
            <person name="Ozias-Akins P."/>
        </authorList>
    </citation>
    <scope>NUCLEOTIDE SEQUENCE [LARGE SCALE GENOMIC DNA]</scope>
    <source>
        <strain evidence="2">cv. V14167</strain>
    </source>
</reference>
<proteinExistence type="predicted"/>
<protein>
    <submittedName>
        <fullName evidence="3">Uncharacterized protein LOC107460617</fullName>
    </submittedName>
</protein>
<reference evidence="3" key="2">
    <citation type="submission" date="2025-08" db="UniProtKB">
        <authorList>
            <consortium name="RefSeq"/>
        </authorList>
    </citation>
    <scope>IDENTIFICATION</scope>
    <source>
        <tissue evidence="3">Whole plant</tissue>
    </source>
</reference>